<dbReference type="GO" id="GO:0005975">
    <property type="term" value="P:carbohydrate metabolic process"/>
    <property type="evidence" value="ECO:0007669"/>
    <property type="project" value="InterPro"/>
</dbReference>
<name>A0A645ICP1_9ZZZZ</name>
<dbReference type="EMBL" id="VSSQ01111968">
    <property type="protein sequence ID" value="MPN49065.1"/>
    <property type="molecule type" value="Genomic_DNA"/>
</dbReference>
<reference evidence="1" key="1">
    <citation type="submission" date="2019-08" db="EMBL/GenBank/DDBJ databases">
        <authorList>
            <person name="Kucharzyk K."/>
            <person name="Murdoch R.W."/>
            <person name="Higgins S."/>
            <person name="Loffler F."/>
        </authorList>
    </citation>
    <scope>NUCLEOTIDE SEQUENCE</scope>
</reference>
<evidence type="ECO:0000313" key="1">
    <source>
        <dbReference type="EMBL" id="MPN49065.1"/>
    </source>
</evidence>
<organism evidence="1">
    <name type="scientific">bioreactor metagenome</name>
    <dbReference type="NCBI Taxonomy" id="1076179"/>
    <lineage>
        <taxon>unclassified sequences</taxon>
        <taxon>metagenomes</taxon>
        <taxon>ecological metagenomes</taxon>
    </lineage>
</organism>
<sequence length="162" mass="17587">MQLTYIHTGFIAGAVLNLGLADMVVGGCGTGQGFLISSMQFPGVFSGLLLDPVDAFLFSQINAGNCVSLALNKGYGWAGELNLENIFEKLFLKKPGLGYPPERSESQCNSRRLLKNMSTASHKRFEDIIAAMDAEVIETALSHPPFRALISSGDYGMFKKYL</sequence>
<dbReference type="InterPro" id="IPR036569">
    <property type="entry name" value="RpiB_LacA_LacB_sf"/>
</dbReference>
<dbReference type="InterPro" id="IPR003500">
    <property type="entry name" value="RpiB_LacA_LacB"/>
</dbReference>
<accession>A0A645ICP1</accession>
<proteinExistence type="predicted"/>
<dbReference type="SUPFAM" id="SSF89623">
    <property type="entry name" value="Ribose/Galactose isomerase RpiB/AlsB"/>
    <property type="match status" value="1"/>
</dbReference>
<gene>
    <name evidence="1" type="ORF">SDC9_196678</name>
</gene>
<dbReference type="NCBIfam" id="NF006753">
    <property type="entry name" value="PRK09273.1"/>
    <property type="match status" value="1"/>
</dbReference>
<evidence type="ECO:0008006" key="2">
    <source>
        <dbReference type="Google" id="ProtNLM"/>
    </source>
</evidence>
<dbReference type="Pfam" id="PF02502">
    <property type="entry name" value="LacAB_rpiB"/>
    <property type="match status" value="1"/>
</dbReference>
<protein>
    <recommendedName>
        <fullName evidence="2">Ribose-5-phosphate isomerase C-terminal domain-containing protein</fullName>
    </recommendedName>
</protein>
<dbReference type="GO" id="GO:0016853">
    <property type="term" value="F:isomerase activity"/>
    <property type="evidence" value="ECO:0007669"/>
    <property type="project" value="InterPro"/>
</dbReference>
<dbReference type="Gene3D" id="3.40.1400.10">
    <property type="entry name" value="Sugar-phosphate isomerase, RpiB/LacA/LacB"/>
    <property type="match status" value="1"/>
</dbReference>
<dbReference type="AlphaFoldDB" id="A0A645ICP1"/>
<comment type="caution">
    <text evidence="1">The sequence shown here is derived from an EMBL/GenBank/DDBJ whole genome shotgun (WGS) entry which is preliminary data.</text>
</comment>